<proteinExistence type="predicted"/>
<feature type="transmembrane region" description="Helical" evidence="1">
    <location>
        <begin position="352"/>
        <end position="371"/>
    </location>
</feature>
<dbReference type="AlphaFoldDB" id="A0A1I3FN54"/>
<feature type="transmembrane region" description="Helical" evidence="1">
    <location>
        <begin position="243"/>
        <end position="263"/>
    </location>
</feature>
<keyword evidence="1" id="KW-0472">Membrane</keyword>
<protein>
    <recommendedName>
        <fullName evidence="4">Oligosaccharide repeat unit polymerase</fullName>
    </recommendedName>
</protein>
<dbReference type="EMBL" id="FOQK01000016">
    <property type="protein sequence ID" value="SFI12695.1"/>
    <property type="molecule type" value="Genomic_DNA"/>
</dbReference>
<evidence type="ECO:0000313" key="2">
    <source>
        <dbReference type="EMBL" id="SFI12695.1"/>
    </source>
</evidence>
<sequence>MIGLLYLLFTMILIISIIFRKRTPFVDPRFMIDMGLLVYYAIPGIVYTCFEEYGSRSKYAIFINFNVFSNEILYYAYLCIIIFYVSFIIGSQIKLGKRKKDNEIDCVVQFKNERRFTKRLSLSISIICLVLFLLYCSLFGGLTTVMLNIANIREGLIQTETGTYDFINKLYNCAPFAVYLLIDRCRKEKRYSILVYSLIVSLLILISNGGRGILLTFFLTLIIGDYIRKTDVDHLRYNYVKVLQIFGIVIFMLVMYRPLLVALGSFQGGGFTQVYSDYIDYLMSSSRYDASSLDGIFSSIFQSTTHYFLSLHVSIFKVATDEYTPRYFLEPICILMNIIPSKLLDISKPLTLTYYNSFFIAGVPGLIQIPSGVVGEAFYSGGVFFVCLYGFMIGMIGRKILNIYHSMKKRVVFIPTFYVGVLFVYFHFAIGGDYASQFVKDFTSLLIIFLVVNRTARTMKRC</sequence>
<keyword evidence="1" id="KW-1133">Transmembrane helix</keyword>
<feature type="transmembrane region" description="Helical" evidence="1">
    <location>
        <begin position="377"/>
        <end position="398"/>
    </location>
</feature>
<keyword evidence="1" id="KW-0812">Transmembrane</keyword>
<reference evidence="2 3" key="1">
    <citation type="submission" date="2016-10" db="EMBL/GenBank/DDBJ databases">
        <authorList>
            <person name="de Groot N.N."/>
        </authorList>
    </citation>
    <scope>NUCLEOTIDE SEQUENCE [LARGE SCALE GENOMIC DNA]</scope>
    <source>
        <strain evidence="2 3">Z108</strain>
    </source>
</reference>
<accession>A0A1I3FN54</accession>
<feature type="transmembrane region" description="Helical" evidence="1">
    <location>
        <begin position="434"/>
        <end position="452"/>
    </location>
</feature>
<feature type="transmembrane region" description="Helical" evidence="1">
    <location>
        <begin position="72"/>
        <end position="90"/>
    </location>
</feature>
<feature type="transmembrane region" description="Helical" evidence="1">
    <location>
        <begin position="120"/>
        <end position="146"/>
    </location>
</feature>
<dbReference type="RefSeq" id="WP_075444322.1">
    <property type="nucleotide sequence ID" value="NZ_FOQK01000016.1"/>
</dbReference>
<dbReference type="Proteomes" id="UP000183639">
    <property type="component" value="Unassembled WGS sequence"/>
</dbReference>
<evidence type="ECO:0008006" key="4">
    <source>
        <dbReference type="Google" id="ProtNLM"/>
    </source>
</evidence>
<feature type="transmembrane region" description="Helical" evidence="1">
    <location>
        <begin position="194"/>
        <end position="223"/>
    </location>
</feature>
<feature type="transmembrane region" description="Helical" evidence="1">
    <location>
        <begin position="410"/>
        <end position="428"/>
    </location>
</feature>
<organism evidence="2 3">
    <name type="scientific">Selenomonas ruminantium</name>
    <dbReference type="NCBI Taxonomy" id="971"/>
    <lineage>
        <taxon>Bacteria</taxon>
        <taxon>Bacillati</taxon>
        <taxon>Bacillota</taxon>
        <taxon>Negativicutes</taxon>
        <taxon>Selenomonadales</taxon>
        <taxon>Selenomonadaceae</taxon>
        <taxon>Selenomonas</taxon>
    </lineage>
</organism>
<evidence type="ECO:0000256" key="1">
    <source>
        <dbReference type="SAM" id="Phobius"/>
    </source>
</evidence>
<evidence type="ECO:0000313" key="3">
    <source>
        <dbReference type="Proteomes" id="UP000183639"/>
    </source>
</evidence>
<name>A0A1I3FN54_SELRU</name>
<gene>
    <name evidence="2" type="ORF">SAMN04487861_11632</name>
</gene>